<reference evidence="1" key="1">
    <citation type="submission" date="2014-09" db="EMBL/GenBank/DDBJ databases">
        <authorList>
            <person name="Magalhaes I.L.F."/>
            <person name="Oliveira U."/>
            <person name="Santos F.R."/>
            <person name="Vidigal T.H.D.A."/>
            <person name="Brescovit A.D."/>
            <person name="Santos A.J."/>
        </authorList>
    </citation>
    <scope>NUCLEOTIDE SEQUENCE</scope>
    <source>
        <tissue evidence="1">Shoot tissue taken approximately 20 cm above the soil surface</tissue>
    </source>
</reference>
<accession>A0A0A9U4V8</accession>
<name>A0A0A9U4V8_ARUDO</name>
<organism evidence="1">
    <name type="scientific">Arundo donax</name>
    <name type="common">Giant reed</name>
    <name type="synonym">Donax arundinaceus</name>
    <dbReference type="NCBI Taxonomy" id="35708"/>
    <lineage>
        <taxon>Eukaryota</taxon>
        <taxon>Viridiplantae</taxon>
        <taxon>Streptophyta</taxon>
        <taxon>Embryophyta</taxon>
        <taxon>Tracheophyta</taxon>
        <taxon>Spermatophyta</taxon>
        <taxon>Magnoliopsida</taxon>
        <taxon>Liliopsida</taxon>
        <taxon>Poales</taxon>
        <taxon>Poaceae</taxon>
        <taxon>PACMAD clade</taxon>
        <taxon>Arundinoideae</taxon>
        <taxon>Arundineae</taxon>
        <taxon>Arundo</taxon>
    </lineage>
</organism>
<protein>
    <submittedName>
        <fullName evidence="1">ATR</fullName>
    </submittedName>
</protein>
<proteinExistence type="predicted"/>
<dbReference type="AlphaFoldDB" id="A0A0A9U4V8"/>
<sequence length="67" mass="7525">MLILKSTFSTCNGAMSTIEICSTLWTVLLRTSHSEHQKPLKRRSSVETGCSECVSKNSLQWFPTFSV</sequence>
<dbReference type="EMBL" id="GBRH01282524">
    <property type="protein sequence ID" value="JAD15371.1"/>
    <property type="molecule type" value="Transcribed_RNA"/>
</dbReference>
<reference evidence="1" key="2">
    <citation type="journal article" date="2015" name="Data Brief">
        <title>Shoot transcriptome of the giant reed, Arundo donax.</title>
        <authorList>
            <person name="Barrero R.A."/>
            <person name="Guerrero F.D."/>
            <person name="Moolhuijzen P."/>
            <person name="Goolsby J.A."/>
            <person name="Tidwell J."/>
            <person name="Bellgard S.E."/>
            <person name="Bellgard M.I."/>
        </authorList>
    </citation>
    <scope>NUCLEOTIDE SEQUENCE</scope>
    <source>
        <tissue evidence="1">Shoot tissue taken approximately 20 cm above the soil surface</tissue>
    </source>
</reference>
<evidence type="ECO:0000313" key="1">
    <source>
        <dbReference type="EMBL" id="JAD15371.1"/>
    </source>
</evidence>